<evidence type="ECO:0000259" key="2">
    <source>
        <dbReference type="PROSITE" id="PS51725"/>
    </source>
</evidence>
<dbReference type="GO" id="GO:0004497">
    <property type="term" value="F:monooxygenase activity"/>
    <property type="evidence" value="ECO:0007669"/>
    <property type="project" value="UniProtKB-KW"/>
</dbReference>
<sequence length="165" mass="19155">MKLFKWIGSKQEAHTILKDSLTQEEEVVCLRNNEEMLLLQETMEASIPVTETYEILDRTGALQNNCFAVLNNIPVTEEGRTQFEERFRNRAGLIEEEPGFIAIRVLRPLQSDTYVILTLWENEESFANWQQSKAYSKAHAKRGTEQGIDKRPNLFPRPSFVTTYQ</sequence>
<feature type="region of interest" description="Disordered" evidence="1">
    <location>
        <begin position="140"/>
        <end position="165"/>
    </location>
</feature>
<feature type="domain" description="ABM" evidence="2">
    <location>
        <begin position="67"/>
        <end position="154"/>
    </location>
</feature>
<feature type="compositionally biased region" description="Basic and acidic residues" evidence="1">
    <location>
        <begin position="142"/>
        <end position="152"/>
    </location>
</feature>
<dbReference type="Proteomes" id="UP001282284">
    <property type="component" value="Unassembled WGS sequence"/>
</dbReference>
<dbReference type="EC" id="1.14.-.-" evidence="3"/>
<dbReference type="RefSeq" id="WP_317945608.1">
    <property type="nucleotide sequence ID" value="NZ_JAUBDI010000017.1"/>
</dbReference>
<evidence type="ECO:0000313" key="3">
    <source>
        <dbReference type="EMBL" id="MDW0114506.1"/>
    </source>
</evidence>
<dbReference type="PANTHER" id="PTHR34474">
    <property type="entry name" value="SIGNAL TRANSDUCTION PROTEIN TRAP"/>
    <property type="match status" value="1"/>
</dbReference>
<evidence type="ECO:0000256" key="1">
    <source>
        <dbReference type="SAM" id="MobiDB-lite"/>
    </source>
</evidence>
<gene>
    <name evidence="3" type="ORF">QT711_15005</name>
</gene>
<comment type="caution">
    <text evidence="3">The sequence shown here is derived from an EMBL/GenBank/DDBJ whole genome shotgun (WGS) entry which is preliminary data.</text>
</comment>
<dbReference type="InterPro" id="IPR007138">
    <property type="entry name" value="ABM_dom"/>
</dbReference>
<dbReference type="SUPFAM" id="SSF54909">
    <property type="entry name" value="Dimeric alpha+beta barrel"/>
    <property type="match status" value="1"/>
</dbReference>
<name>A0ABU4GC73_9BACL</name>
<keyword evidence="3" id="KW-0560">Oxidoreductase</keyword>
<dbReference type="EMBL" id="JAUBDI010000017">
    <property type="protein sequence ID" value="MDW0114506.1"/>
    <property type="molecule type" value="Genomic_DNA"/>
</dbReference>
<dbReference type="InterPro" id="IPR050404">
    <property type="entry name" value="Heme-degrading_MO"/>
</dbReference>
<dbReference type="InterPro" id="IPR011008">
    <property type="entry name" value="Dimeric_a/b-barrel"/>
</dbReference>
<accession>A0ABU4GC73</accession>
<dbReference type="PROSITE" id="PS51725">
    <property type="entry name" value="ABM"/>
    <property type="match status" value="1"/>
</dbReference>
<proteinExistence type="predicted"/>
<keyword evidence="3" id="KW-0503">Monooxygenase</keyword>
<dbReference type="Pfam" id="PF03992">
    <property type="entry name" value="ABM"/>
    <property type="match status" value="1"/>
</dbReference>
<keyword evidence="4" id="KW-1185">Reference proteome</keyword>
<dbReference type="Gene3D" id="3.30.70.100">
    <property type="match status" value="1"/>
</dbReference>
<evidence type="ECO:0000313" key="4">
    <source>
        <dbReference type="Proteomes" id="UP001282284"/>
    </source>
</evidence>
<protein>
    <submittedName>
        <fullName evidence="3">Antibiotic biosynthesis monooxygenase</fullName>
        <ecNumber evidence="3">1.14.-.-</ecNumber>
    </submittedName>
</protein>
<organism evidence="3 4">
    <name type="scientific">Sporosarcina saromensis</name>
    <dbReference type="NCBI Taxonomy" id="359365"/>
    <lineage>
        <taxon>Bacteria</taxon>
        <taxon>Bacillati</taxon>
        <taxon>Bacillota</taxon>
        <taxon>Bacilli</taxon>
        <taxon>Bacillales</taxon>
        <taxon>Caryophanaceae</taxon>
        <taxon>Sporosarcina</taxon>
    </lineage>
</organism>
<reference evidence="3 4" key="1">
    <citation type="submission" date="2023-06" db="EMBL/GenBank/DDBJ databases">
        <title>Sporosarcina sp. nov., isolated from Korean traditional fermented seafood 'Jeotgal'.</title>
        <authorList>
            <person name="Yang A.I."/>
            <person name="Shin N.-R."/>
        </authorList>
    </citation>
    <scope>NUCLEOTIDE SEQUENCE [LARGE SCALE GENOMIC DNA]</scope>
    <source>
        <strain evidence="3 4">KCTC13119</strain>
    </source>
</reference>
<dbReference type="PANTHER" id="PTHR34474:SF2">
    <property type="entry name" value="SIGNAL TRANSDUCTION PROTEIN TRAP"/>
    <property type="match status" value="1"/>
</dbReference>